<comment type="caution">
    <text evidence="1">The sequence shown here is derived from an EMBL/GenBank/DDBJ whole genome shotgun (WGS) entry which is preliminary data.</text>
</comment>
<evidence type="ECO:0000313" key="2">
    <source>
        <dbReference type="Proteomes" id="UP000006324"/>
    </source>
</evidence>
<evidence type="ECO:0000313" key="1">
    <source>
        <dbReference type="EMBL" id="EKO27457.1"/>
    </source>
</evidence>
<proteinExistence type="predicted"/>
<dbReference type="AlphaFoldDB" id="A0A0F6HGE7"/>
<name>A0A0F6HGE7_LEPIR</name>
<sequence length="37" mass="4366">MKESLSFIKILKFQNWFCRKKLSCFSIQSKIKIGATL</sequence>
<reference evidence="1 2" key="1">
    <citation type="submission" date="2012-09" db="EMBL/GenBank/DDBJ databases">
        <authorList>
            <person name="Harkins D.M."/>
            <person name="Durkin A.S."/>
            <person name="Brinkac L.M."/>
            <person name="Selengut J.D."/>
            <person name="Sanka R."/>
            <person name="DePew J."/>
            <person name="Purushe J."/>
            <person name="Chanthongthip A."/>
            <person name="Lattana O."/>
            <person name="Phetsouvanh R."/>
            <person name="Newton P.N."/>
            <person name="Vinetz J.M."/>
            <person name="Sutton G.G."/>
            <person name="Nelson W.C."/>
            <person name="Fouts D.E."/>
        </authorList>
    </citation>
    <scope>NUCLEOTIDE SEQUENCE [LARGE SCALE GENOMIC DNA]</scope>
    <source>
        <strain evidence="1 2">UI 12621</strain>
    </source>
</reference>
<dbReference type="EMBL" id="AHNQ02000003">
    <property type="protein sequence ID" value="EKO27457.1"/>
    <property type="molecule type" value="Genomic_DNA"/>
</dbReference>
<protein>
    <submittedName>
        <fullName evidence="1">Uncharacterized protein</fullName>
    </submittedName>
</protein>
<dbReference type="Proteomes" id="UP000006324">
    <property type="component" value="Unassembled WGS sequence"/>
</dbReference>
<organism evidence="1 2">
    <name type="scientific">Leptospira interrogans str. UI 12621</name>
    <dbReference type="NCBI Taxonomy" id="1049937"/>
    <lineage>
        <taxon>Bacteria</taxon>
        <taxon>Pseudomonadati</taxon>
        <taxon>Spirochaetota</taxon>
        <taxon>Spirochaetia</taxon>
        <taxon>Leptospirales</taxon>
        <taxon>Leptospiraceae</taxon>
        <taxon>Leptospira</taxon>
    </lineage>
</organism>
<gene>
    <name evidence="1" type="ORF">LEP1GSC104_2041</name>
</gene>
<accession>A0A0F6HGE7</accession>